<evidence type="ECO:0000256" key="1">
    <source>
        <dbReference type="SAM" id="Phobius"/>
    </source>
</evidence>
<keyword evidence="1" id="KW-0472">Membrane</keyword>
<feature type="transmembrane region" description="Helical" evidence="1">
    <location>
        <begin position="6"/>
        <end position="26"/>
    </location>
</feature>
<organism evidence="2">
    <name type="scientific">marine metagenome</name>
    <dbReference type="NCBI Taxonomy" id="408172"/>
    <lineage>
        <taxon>unclassified sequences</taxon>
        <taxon>metagenomes</taxon>
        <taxon>ecological metagenomes</taxon>
    </lineage>
</organism>
<proteinExistence type="predicted"/>
<evidence type="ECO:0008006" key="3">
    <source>
        <dbReference type="Google" id="ProtNLM"/>
    </source>
</evidence>
<feature type="non-terminal residue" evidence="2">
    <location>
        <position position="93"/>
    </location>
</feature>
<protein>
    <recommendedName>
        <fullName evidence="3">YdcF family protein</fullName>
    </recommendedName>
</protein>
<gene>
    <name evidence="2" type="ORF">METZ01_LOCUS190436</name>
</gene>
<sequence length="93" mass="10188">MYELLLPGSLPFLLLLILIGVILLYAGPKLRTLKRIWLTSTLCAYWLMSTQLGATYLESILNQDFTPINANVETIDPDAIVVLSGGGHTLGNN</sequence>
<keyword evidence="1" id="KW-1133">Transmembrane helix</keyword>
<evidence type="ECO:0000313" key="2">
    <source>
        <dbReference type="EMBL" id="SVB37582.1"/>
    </source>
</evidence>
<dbReference type="EMBL" id="UINC01039298">
    <property type="protein sequence ID" value="SVB37582.1"/>
    <property type="molecule type" value="Genomic_DNA"/>
</dbReference>
<name>A0A382DHQ0_9ZZZZ</name>
<reference evidence="2" key="1">
    <citation type="submission" date="2018-05" db="EMBL/GenBank/DDBJ databases">
        <authorList>
            <person name="Lanie J.A."/>
            <person name="Ng W.-L."/>
            <person name="Kazmierczak K.M."/>
            <person name="Andrzejewski T.M."/>
            <person name="Davidsen T.M."/>
            <person name="Wayne K.J."/>
            <person name="Tettelin H."/>
            <person name="Glass J.I."/>
            <person name="Rusch D."/>
            <person name="Podicherti R."/>
            <person name="Tsui H.-C.T."/>
            <person name="Winkler M.E."/>
        </authorList>
    </citation>
    <scope>NUCLEOTIDE SEQUENCE</scope>
</reference>
<keyword evidence="1" id="KW-0812">Transmembrane</keyword>
<accession>A0A382DHQ0</accession>
<dbReference type="AlphaFoldDB" id="A0A382DHQ0"/>